<name>A0A927B6R1_9BACT</name>
<dbReference type="AlphaFoldDB" id="A0A927B6R1"/>
<reference evidence="1" key="1">
    <citation type="submission" date="2020-09" db="EMBL/GenBank/DDBJ databases">
        <authorList>
            <person name="Kim M.K."/>
        </authorList>
    </citation>
    <scope>NUCLEOTIDE SEQUENCE</scope>
    <source>
        <strain evidence="1">BT704</strain>
    </source>
</reference>
<sequence length="489" mass="52845">MAKTEFDAVVVGSGPNGLSAAITLQQAGLSVLVLEAKETIGGGLRSAELTLPGFTHDVCSAIHPMALGSPFFQTLPLAEHGLEYINPPILCAHPFDTGKAAALTSSLAETAASLGLDNQAYLNLFEGLVQRWPNLAPDILGPLRFPKHPIDLARFGLDALLPITQLVKRFQTTEARGLLGGMAAHAIQPLTNLTTSAIALVLMTAGHRYGWPIPKGGSQAIAQALTSYFRSLEGIVETNRPVQLLKDIPSSRVVLFDLTPKQLLRIAGDRFSTIYRTQLERYRYGMGVFKIDWALDGPIPFTAPECRQAGTVHLGGTFEEMVQTEQMSSSGKHPDRPFVLLAQQSLFDTTRAPEGKHTAWAYCHVPNGSTLDRTDAIEQQVERFAPGFRDRILARHTLNTVQLEHYNPNYVGGDINGGILDITQLYTRPVITLSPYETSAPGIFICSSSTPPGGGVHGMCGYHAARVALRQGFGIAIPDRPAAHLSQTK</sequence>
<dbReference type="RefSeq" id="WP_191041814.1">
    <property type="nucleotide sequence ID" value="NZ_JACXAA010000011.1"/>
</dbReference>
<comment type="caution">
    <text evidence="1">The sequence shown here is derived from an EMBL/GenBank/DDBJ whole genome shotgun (WGS) entry which is preliminary data.</text>
</comment>
<dbReference type="PANTHER" id="PTHR10668">
    <property type="entry name" value="PHYTOENE DEHYDROGENASE"/>
    <property type="match status" value="1"/>
</dbReference>
<dbReference type="Pfam" id="PF13450">
    <property type="entry name" value="NAD_binding_8"/>
    <property type="match status" value="1"/>
</dbReference>
<gene>
    <name evidence="1" type="ORF">IC230_25065</name>
</gene>
<dbReference type="Gene3D" id="3.50.50.60">
    <property type="entry name" value="FAD/NAD(P)-binding domain"/>
    <property type="match status" value="1"/>
</dbReference>
<organism evidence="1 2">
    <name type="scientific">Spirosoma validum</name>
    <dbReference type="NCBI Taxonomy" id="2771355"/>
    <lineage>
        <taxon>Bacteria</taxon>
        <taxon>Pseudomonadati</taxon>
        <taxon>Bacteroidota</taxon>
        <taxon>Cytophagia</taxon>
        <taxon>Cytophagales</taxon>
        <taxon>Cytophagaceae</taxon>
        <taxon>Spirosoma</taxon>
    </lineage>
</organism>
<dbReference type="InterPro" id="IPR036188">
    <property type="entry name" value="FAD/NAD-bd_sf"/>
</dbReference>
<dbReference type="PRINTS" id="PR00411">
    <property type="entry name" value="PNDRDTASEI"/>
</dbReference>
<protein>
    <submittedName>
        <fullName evidence="1">NAD(P)/FAD-dependent oxidoreductase</fullName>
    </submittedName>
</protein>
<accession>A0A927B6R1</accession>
<dbReference type="Proteomes" id="UP000653797">
    <property type="component" value="Unassembled WGS sequence"/>
</dbReference>
<dbReference type="EMBL" id="JACXAA010000011">
    <property type="protein sequence ID" value="MBD2756192.1"/>
    <property type="molecule type" value="Genomic_DNA"/>
</dbReference>
<evidence type="ECO:0000313" key="2">
    <source>
        <dbReference type="Proteomes" id="UP000653797"/>
    </source>
</evidence>
<proteinExistence type="predicted"/>
<dbReference type="PANTHER" id="PTHR10668:SF105">
    <property type="entry name" value="DEHYDROGENASE-RELATED"/>
    <property type="match status" value="1"/>
</dbReference>
<dbReference type="SUPFAM" id="SSF51905">
    <property type="entry name" value="FAD/NAD(P)-binding domain"/>
    <property type="match status" value="1"/>
</dbReference>
<keyword evidence="2" id="KW-1185">Reference proteome</keyword>
<evidence type="ECO:0000313" key="1">
    <source>
        <dbReference type="EMBL" id="MBD2756192.1"/>
    </source>
</evidence>